<dbReference type="HOGENOM" id="CLU_2779128_0_0_1"/>
<dbReference type="EnsemblMetazoa" id="tetur11g00210.1">
    <property type="protein sequence ID" value="tetur11g00210.1"/>
    <property type="gene ID" value="tetur11g00210"/>
</dbReference>
<accession>T1KGB4</accession>
<reference evidence="2" key="1">
    <citation type="submission" date="2011-08" db="EMBL/GenBank/DDBJ databases">
        <authorList>
            <person name="Rombauts S."/>
        </authorList>
    </citation>
    <scope>NUCLEOTIDE SEQUENCE</scope>
    <source>
        <strain evidence="2">London</strain>
    </source>
</reference>
<dbReference type="AlphaFoldDB" id="T1KGB4"/>
<organism evidence="1 2">
    <name type="scientific">Tetranychus urticae</name>
    <name type="common">Two-spotted spider mite</name>
    <dbReference type="NCBI Taxonomy" id="32264"/>
    <lineage>
        <taxon>Eukaryota</taxon>
        <taxon>Metazoa</taxon>
        <taxon>Ecdysozoa</taxon>
        <taxon>Arthropoda</taxon>
        <taxon>Chelicerata</taxon>
        <taxon>Arachnida</taxon>
        <taxon>Acari</taxon>
        <taxon>Acariformes</taxon>
        <taxon>Trombidiformes</taxon>
        <taxon>Prostigmata</taxon>
        <taxon>Eleutherengona</taxon>
        <taxon>Raphignathae</taxon>
        <taxon>Tetranychoidea</taxon>
        <taxon>Tetranychidae</taxon>
        <taxon>Tetranychus</taxon>
    </lineage>
</organism>
<sequence length="69" mass="8144">MVNTRPFDNDARIIRLPFNWDNQIQDKGDPIWQFYPSKQTTIYSYDEFPVIKEKSKKNKIDPLNGLVVG</sequence>
<proteinExistence type="predicted"/>
<dbReference type="Proteomes" id="UP000015104">
    <property type="component" value="Unassembled WGS sequence"/>
</dbReference>
<name>T1KGB4_TETUR</name>
<evidence type="ECO:0000313" key="2">
    <source>
        <dbReference type="Proteomes" id="UP000015104"/>
    </source>
</evidence>
<reference evidence="1" key="2">
    <citation type="submission" date="2015-06" db="UniProtKB">
        <authorList>
            <consortium name="EnsemblMetazoa"/>
        </authorList>
    </citation>
    <scope>IDENTIFICATION</scope>
</reference>
<dbReference type="EMBL" id="CAEY01000064">
    <property type="status" value="NOT_ANNOTATED_CDS"/>
    <property type="molecule type" value="Genomic_DNA"/>
</dbReference>
<evidence type="ECO:0000313" key="1">
    <source>
        <dbReference type="EnsemblMetazoa" id="tetur11g00210.1"/>
    </source>
</evidence>
<keyword evidence="2" id="KW-1185">Reference proteome</keyword>
<protein>
    <submittedName>
        <fullName evidence="1">Uncharacterized protein</fullName>
    </submittedName>
</protein>